<dbReference type="SMART" id="SM00233">
    <property type="entry name" value="PH"/>
    <property type="match status" value="1"/>
</dbReference>
<dbReference type="GO" id="GO:0004143">
    <property type="term" value="F:ATP-dependent diacylglycerol kinase activity"/>
    <property type="evidence" value="ECO:0007669"/>
    <property type="project" value="UniProtKB-EC"/>
</dbReference>
<keyword evidence="13 14" id="KW-0067">ATP-binding</keyword>
<evidence type="ECO:0000259" key="19">
    <source>
        <dbReference type="PROSITE" id="PS50105"/>
    </source>
</evidence>
<dbReference type="CDD" id="cd20894">
    <property type="entry name" value="C1_DGKeta_rpt2"/>
    <property type="match status" value="1"/>
</dbReference>
<dbReference type="Proteomes" id="UP000694844">
    <property type="component" value="Chromosome 6"/>
</dbReference>
<dbReference type="SUPFAM" id="SSF47769">
    <property type="entry name" value="SAM/Pointed domain"/>
    <property type="match status" value="1"/>
</dbReference>
<evidence type="ECO:0000313" key="21">
    <source>
        <dbReference type="Proteomes" id="UP000694844"/>
    </source>
</evidence>
<dbReference type="InterPro" id="IPR013761">
    <property type="entry name" value="SAM/pointed_sf"/>
</dbReference>
<dbReference type="SUPFAM" id="SSF57889">
    <property type="entry name" value="Cysteine-rich domain"/>
    <property type="match status" value="2"/>
</dbReference>
<keyword evidence="7" id="KW-0479">Metal-binding</keyword>
<dbReference type="SMART" id="SM00045">
    <property type="entry name" value="DAGKa"/>
    <property type="match status" value="1"/>
</dbReference>
<evidence type="ECO:0000256" key="8">
    <source>
        <dbReference type="ARBA" id="ARBA00022737"/>
    </source>
</evidence>
<dbReference type="GO" id="GO:0046486">
    <property type="term" value="P:glycerolipid metabolic process"/>
    <property type="evidence" value="ECO:0007669"/>
    <property type="project" value="UniProtKB-ARBA"/>
</dbReference>
<dbReference type="CDD" id="cd13274">
    <property type="entry name" value="PH_DGK_type2"/>
    <property type="match status" value="1"/>
</dbReference>
<evidence type="ECO:0000259" key="20">
    <source>
        <dbReference type="PROSITE" id="PS50146"/>
    </source>
</evidence>
<feature type="domain" description="SAM" evidence="19">
    <location>
        <begin position="1207"/>
        <end position="1270"/>
    </location>
</feature>
<dbReference type="PANTHER" id="PTHR11255:SF109">
    <property type="entry name" value="DIACYLGLYCEROL KINASE ETA"/>
    <property type="match status" value="1"/>
</dbReference>
<dbReference type="InterPro" id="IPR047480">
    <property type="entry name" value="C1_DGKeta_rpt2"/>
</dbReference>
<dbReference type="Pfam" id="PF00169">
    <property type="entry name" value="PH"/>
    <property type="match status" value="1"/>
</dbReference>
<keyword evidence="6 14" id="KW-0808">Transferase</keyword>
<dbReference type="Pfam" id="PF00781">
    <property type="entry name" value="DAGK_cat"/>
    <property type="match status" value="1"/>
</dbReference>
<feature type="domain" description="PH" evidence="17">
    <location>
        <begin position="60"/>
        <end position="152"/>
    </location>
</feature>
<evidence type="ECO:0000256" key="1">
    <source>
        <dbReference type="ARBA" id="ARBA00002064"/>
    </source>
</evidence>
<dbReference type="Gene3D" id="3.30.60.20">
    <property type="match status" value="2"/>
</dbReference>
<feature type="region of interest" description="Disordered" evidence="16">
    <location>
        <begin position="644"/>
        <end position="669"/>
    </location>
</feature>
<dbReference type="PANTHER" id="PTHR11255">
    <property type="entry name" value="DIACYLGLYCEROL KINASE"/>
    <property type="match status" value="1"/>
</dbReference>
<dbReference type="GO" id="GO:0005737">
    <property type="term" value="C:cytoplasm"/>
    <property type="evidence" value="ECO:0007669"/>
    <property type="project" value="UniProtKB-SubCell"/>
</dbReference>
<dbReference type="InterPro" id="IPR001849">
    <property type="entry name" value="PH_domain"/>
</dbReference>
<dbReference type="OrthoDB" id="196165at2759"/>
<dbReference type="Pfam" id="PF00536">
    <property type="entry name" value="SAM_1"/>
    <property type="match status" value="1"/>
</dbReference>
<dbReference type="PROSITE" id="PS50105">
    <property type="entry name" value="SAM_DOMAIN"/>
    <property type="match status" value="1"/>
</dbReference>
<dbReference type="FunFam" id="2.60.200.40:FF:000001">
    <property type="entry name" value="Diacylglycerol kinase"/>
    <property type="match status" value="1"/>
</dbReference>
<dbReference type="SUPFAM" id="SSF50729">
    <property type="entry name" value="PH domain-like"/>
    <property type="match status" value="1"/>
</dbReference>
<evidence type="ECO:0000256" key="15">
    <source>
        <dbReference type="SAM" id="Coils"/>
    </source>
</evidence>
<evidence type="ECO:0000259" key="18">
    <source>
        <dbReference type="PROSITE" id="PS50081"/>
    </source>
</evidence>
<dbReference type="InterPro" id="IPR001206">
    <property type="entry name" value="Diacylglycerol_kinase_cat_dom"/>
</dbReference>
<dbReference type="InterPro" id="IPR017438">
    <property type="entry name" value="ATP-NAD_kinase_N"/>
</dbReference>
<keyword evidence="11 14" id="KW-0418">Kinase</keyword>
<comment type="catalytic activity">
    <reaction evidence="14">
        <text>a 1,2-diacyl-sn-glycerol + ATP = a 1,2-diacyl-sn-glycero-3-phosphate + ADP + H(+)</text>
        <dbReference type="Rhea" id="RHEA:10272"/>
        <dbReference type="ChEBI" id="CHEBI:15378"/>
        <dbReference type="ChEBI" id="CHEBI:17815"/>
        <dbReference type="ChEBI" id="CHEBI:30616"/>
        <dbReference type="ChEBI" id="CHEBI:58608"/>
        <dbReference type="ChEBI" id="CHEBI:456216"/>
        <dbReference type="EC" id="2.7.1.107"/>
    </reaction>
</comment>
<dbReference type="KEGG" id="cvn:111100277"/>
<dbReference type="GO" id="GO:0007200">
    <property type="term" value="P:phospholipase C-activating G protein-coupled receptor signaling pathway"/>
    <property type="evidence" value="ECO:0007669"/>
    <property type="project" value="InterPro"/>
</dbReference>
<comment type="function">
    <text evidence="1">Phosphorylates diacylglycerol (DAG) to generate phosphatidic acid (PA).</text>
</comment>
<dbReference type="RefSeq" id="XP_022287671.1">
    <property type="nucleotide sequence ID" value="XM_022431963.1"/>
</dbReference>
<evidence type="ECO:0000256" key="13">
    <source>
        <dbReference type="ARBA" id="ARBA00022840"/>
    </source>
</evidence>
<dbReference type="InterPro" id="IPR011993">
    <property type="entry name" value="PH-like_dom_sf"/>
</dbReference>
<dbReference type="PROSITE" id="PS50081">
    <property type="entry name" value="ZF_DAG_PE_2"/>
    <property type="match status" value="2"/>
</dbReference>
<evidence type="ECO:0000256" key="2">
    <source>
        <dbReference type="ARBA" id="ARBA00004496"/>
    </source>
</evidence>
<keyword evidence="4" id="KW-0963">Cytoplasm</keyword>
<gene>
    <name evidence="22" type="primary">LOC111100277</name>
</gene>
<feature type="domain" description="Phorbol-ester/DAG-type" evidence="18">
    <location>
        <begin position="242"/>
        <end position="293"/>
    </location>
</feature>
<dbReference type="GO" id="GO:0008270">
    <property type="term" value="F:zinc ion binding"/>
    <property type="evidence" value="ECO:0007669"/>
    <property type="project" value="UniProtKB-KW"/>
</dbReference>
<feature type="compositionally biased region" description="Polar residues" evidence="16">
    <location>
        <begin position="551"/>
        <end position="572"/>
    </location>
</feature>
<evidence type="ECO:0000256" key="4">
    <source>
        <dbReference type="ARBA" id="ARBA00022490"/>
    </source>
</evidence>
<dbReference type="PROSITE" id="PS50146">
    <property type="entry name" value="DAGK"/>
    <property type="match status" value="1"/>
</dbReference>
<dbReference type="SMART" id="SM00109">
    <property type="entry name" value="C1"/>
    <property type="match status" value="2"/>
</dbReference>
<keyword evidence="12" id="KW-0862">Zinc</keyword>
<dbReference type="GO" id="GO:0005886">
    <property type="term" value="C:plasma membrane"/>
    <property type="evidence" value="ECO:0007669"/>
    <property type="project" value="TreeGrafter"/>
</dbReference>
<dbReference type="SMART" id="SM00454">
    <property type="entry name" value="SAM"/>
    <property type="match status" value="1"/>
</dbReference>
<dbReference type="InterPro" id="IPR002219">
    <property type="entry name" value="PKC_DAG/PE"/>
</dbReference>
<dbReference type="Gene3D" id="1.10.150.50">
    <property type="entry name" value="Transcription Factor, Ets-1"/>
    <property type="match status" value="1"/>
</dbReference>
<keyword evidence="15" id="KW-0175">Coiled coil</keyword>
<dbReference type="Gene3D" id="2.60.200.40">
    <property type="match status" value="1"/>
</dbReference>
<dbReference type="InterPro" id="IPR016064">
    <property type="entry name" value="NAD/diacylglycerol_kinase_sf"/>
</dbReference>
<dbReference type="CDD" id="cd20800">
    <property type="entry name" value="C1_DGK_typeII_rpt1"/>
    <property type="match status" value="1"/>
</dbReference>
<reference evidence="22" key="1">
    <citation type="submission" date="2025-08" db="UniProtKB">
        <authorList>
            <consortium name="RefSeq"/>
        </authorList>
    </citation>
    <scope>IDENTIFICATION</scope>
    <source>
        <tissue evidence="22">Whole sample</tissue>
    </source>
</reference>
<dbReference type="InterPro" id="IPR037607">
    <property type="entry name" value="DGK"/>
</dbReference>
<dbReference type="FunFam" id="3.30.60.20:FF:000002">
    <property type="entry name" value="Diacylglycerol kinase"/>
    <property type="match status" value="1"/>
</dbReference>
<keyword evidence="10" id="KW-0863">Zinc-finger</keyword>
<evidence type="ECO:0000256" key="5">
    <source>
        <dbReference type="ARBA" id="ARBA00022553"/>
    </source>
</evidence>
<organism evidence="21 22">
    <name type="scientific">Crassostrea virginica</name>
    <name type="common">Eastern oyster</name>
    <dbReference type="NCBI Taxonomy" id="6565"/>
    <lineage>
        <taxon>Eukaryota</taxon>
        <taxon>Metazoa</taxon>
        <taxon>Spiralia</taxon>
        <taxon>Lophotrochozoa</taxon>
        <taxon>Mollusca</taxon>
        <taxon>Bivalvia</taxon>
        <taxon>Autobranchia</taxon>
        <taxon>Pteriomorphia</taxon>
        <taxon>Ostreida</taxon>
        <taxon>Ostreoidea</taxon>
        <taxon>Ostreidae</taxon>
        <taxon>Crassostrea</taxon>
    </lineage>
</organism>
<evidence type="ECO:0000256" key="10">
    <source>
        <dbReference type="ARBA" id="ARBA00022771"/>
    </source>
</evidence>
<keyword evidence="9 14" id="KW-0547">Nucleotide-binding</keyword>
<comment type="subcellular location">
    <subcellularLocation>
        <location evidence="2">Cytoplasm</location>
    </subcellularLocation>
</comment>
<dbReference type="GeneID" id="111100277"/>
<dbReference type="EC" id="2.7.1.107" evidence="14"/>
<evidence type="ECO:0000313" key="22">
    <source>
        <dbReference type="RefSeq" id="XP_022287671.1"/>
    </source>
</evidence>
<dbReference type="Gene3D" id="2.30.29.30">
    <property type="entry name" value="Pleckstrin-homology domain (PH domain)/Phosphotyrosine-binding domain (PTB)"/>
    <property type="match status" value="1"/>
</dbReference>
<feature type="coiled-coil region" evidence="15">
    <location>
        <begin position="608"/>
        <end position="639"/>
    </location>
</feature>
<evidence type="ECO:0000256" key="12">
    <source>
        <dbReference type="ARBA" id="ARBA00022833"/>
    </source>
</evidence>
<dbReference type="FunFam" id="3.30.60.20:FF:000029">
    <property type="entry name" value="Diacylglycerol kinase"/>
    <property type="match status" value="1"/>
</dbReference>
<dbReference type="InterPro" id="IPR046349">
    <property type="entry name" value="C1-like_sf"/>
</dbReference>
<evidence type="ECO:0000259" key="17">
    <source>
        <dbReference type="PROSITE" id="PS50003"/>
    </source>
</evidence>
<dbReference type="GO" id="GO:0005524">
    <property type="term" value="F:ATP binding"/>
    <property type="evidence" value="ECO:0007669"/>
    <property type="project" value="UniProtKB-KW"/>
</dbReference>
<dbReference type="Pfam" id="PF00130">
    <property type="entry name" value="C1_1"/>
    <property type="match status" value="2"/>
</dbReference>
<evidence type="ECO:0000256" key="7">
    <source>
        <dbReference type="ARBA" id="ARBA00022723"/>
    </source>
</evidence>
<dbReference type="Gene3D" id="3.40.50.10330">
    <property type="entry name" value="Probable inorganic polyphosphate/atp-NAD kinase, domain 1"/>
    <property type="match status" value="1"/>
</dbReference>
<feature type="domain" description="DAGKc" evidence="20">
    <location>
        <begin position="323"/>
        <end position="459"/>
    </location>
</feature>
<feature type="region of interest" description="Disordered" evidence="16">
    <location>
        <begin position="551"/>
        <end position="590"/>
    </location>
</feature>
<dbReference type="InterPro" id="IPR001660">
    <property type="entry name" value="SAM"/>
</dbReference>
<evidence type="ECO:0000256" key="6">
    <source>
        <dbReference type="ARBA" id="ARBA00022679"/>
    </source>
</evidence>
<dbReference type="PROSITE" id="PS00479">
    <property type="entry name" value="ZF_DAG_PE_1"/>
    <property type="match status" value="1"/>
</dbReference>
<evidence type="ECO:0000256" key="3">
    <source>
        <dbReference type="ARBA" id="ARBA00009280"/>
    </source>
</evidence>
<feature type="domain" description="Phorbol-ester/DAG-type" evidence="18">
    <location>
        <begin position="169"/>
        <end position="219"/>
    </location>
</feature>
<dbReference type="PROSITE" id="PS50003">
    <property type="entry name" value="PH_DOMAIN"/>
    <property type="match status" value="1"/>
</dbReference>
<dbReference type="InterPro" id="IPR054474">
    <property type="entry name" value="DGKD_4H"/>
</dbReference>
<feature type="region of interest" description="Disordered" evidence="16">
    <location>
        <begin position="1"/>
        <end position="39"/>
    </location>
</feature>
<evidence type="ECO:0000256" key="9">
    <source>
        <dbReference type="ARBA" id="ARBA00022741"/>
    </source>
</evidence>
<proteinExistence type="inferred from homology"/>
<dbReference type="FunFam" id="3.40.50.10330:FF:000001">
    <property type="entry name" value="Diacylglycerol kinase"/>
    <property type="match status" value="1"/>
</dbReference>
<evidence type="ECO:0000256" key="11">
    <source>
        <dbReference type="ARBA" id="ARBA00022777"/>
    </source>
</evidence>
<protein>
    <recommendedName>
        <fullName evidence="14">Diacylglycerol kinase</fullName>
        <shortName evidence="14">DAG kinase</shortName>
        <ecNumber evidence="14">2.7.1.107</ecNumber>
    </recommendedName>
</protein>
<keyword evidence="8" id="KW-0677">Repeat</keyword>
<evidence type="ECO:0000256" key="14">
    <source>
        <dbReference type="RuleBase" id="RU361128"/>
    </source>
</evidence>
<sequence length="1285" mass="143962">MAASTIMTEGPQKNGKRVEIAVAEDSSESETEPEPAKRFHRRISTNREIKSSVLDAAVLACTKEGHLMKQTNFQRWKRRYFKLKGRKLYYAKDTKSVIFDEIELTDLSVAECSTKNINHSFQVITPFRNLVLCADSRREMEEWITALKTATNKEFYDGNASQREMMSGQHNWYACSHARPTYCNVCREALSGVTSHGLSCEVCKFKAHKRCAVKAQSNCKWTTLAAIGRDILEDEDGLISMPHQWLEGNLPVSAKCTVCDKTCGSVLKLQDCRCLWCKAMVHSNCKSEMPSVCPLGQCKLSILPPTAINNIDSDGYWEATRPPRTSPLLVFVNTKSGDNQGVKFLRRFKQLLNPAQVFDLMNGGPHPGLRLFQKFDQFRILVCGGDGSVGWVLSEIDKLDLHKQCQMGVLPFGTGNDLARVLGWGSTFDADTQLPVILEKLEHSQIKMLDRWSIWTYEGTMPPPRKLSQQFDPISVYEDSVANHLSKMLHSEDHAVVISSAKVLCQTVKDFVAKVGEAHEKEGQRDSDIALKCNVLNEKLESLLVTLNDEAQASTPSQEQTNPSSSPEQDASNQERDTVPGVITAPTKTKSAIFKPRDALMSRANSLKKAIRQIIEHTERAVDEQNAQTEEQFQRLKESPLYKADSSELLDVTESTPRRGLQADSETSRSAPTFSIFTLEAAPKTPIHSPRNLVHTDPTLTVKDLETGASRRISSMSMLSKTASVGSILGRDKSPQKEQTTPLFGVPFHTVLPGLNSNIAGKLAGGSFISKVLLANADALCAAASPLVEDDIPASEYTERCVMNNYFGIGLDAKITLDFQNKRDEHPEKCRSRTKNFMWYGVLGGKELVQRSFKNLDQRVQLECDGQRIPLPSLQGIVILNIPSYMGGANFWGGTKEDDTFQAPSFDDKILEVVAVFGSVQMAMSRVIDIQHHRIAQCRRVKITIMGDEAVPAQVDGEAWMQPPGYIHIVHKNRAQMLTRDRVFENTLKSWSEKQKEIERSVSPQPTSLSEEESVVLQNFVEVASALIKCVKIASLNYSAVEQELFPLATQASEYMDRLFPAGKLAEMESGEMESYQVKHRPISVKSKSKPTLRSQVIDFVRSVQHLNHDTSNFLTDKAAVLRLAPDISERLNAALAHLELELQKICQVCGINSTFQYDPSQITQSQEELIPLEHKRKPGKLRQVYSKLKGKKDKQYIPLSYNVYNWTPEDVGQWLESRSLAEYKDSFIRNEIRGTELLSLDKGDLQDLGVTKVGHLKRIQQGIRELNNRMTAYDKSLAFDKNSS</sequence>
<keyword evidence="5" id="KW-0597">Phosphoprotein</keyword>
<dbReference type="Pfam" id="PF22944">
    <property type="entry name" value="DGKD_4H"/>
    <property type="match status" value="1"/>
</dbReference>
<dbReference type="InterPro" id="IPR000756">
    <property type="entry name" value="Diacylglycerol_kin_accessory"/>
</dbReference>
<dbReference type="SUPFAM" id="SSF111331">
    <property type="entry name" value="NAD kinase/diacylglycerol kinase-like"/>
    <property type="match status" value="1"/>
</dbReference>
<evidence type="ECO:0000256" key="16">
    <source>
        <dbReference type="SAM" id="MobiDB-lite"/>
    </source>
</evidence>
<keyword evidence="21" id="KW-1185">Reference proteome</keyword>
<name>A0A8B8A897_CRAVI</name>
<accession>A0A8B8A897</accession>
<comment type="similarity">
    <text evidence="3 14">Belongs to the eukaryotic diacylglycerol kinase family.</text>
</comment>
<dbReference type="SMART" id="SM00046">
    <property type="entry name" value="DAGKc"/>
    <property type="match status" value="1"/>
</dbReference>
<dbReference type="Pfam" id="PF00609">
    <property type="entry name" value="DAGK_acc"/>
    <property type="match status" value="1"/>
</dbReference>